<comment type="caution">
    <text evidence="1">The sequence shown here is derived from an EMBL/GenBank/DDBJ whole genome shotgun (WGS) entry which is preliminary data.</text>
</comment>
<reference evidence="1 2" key="1">
    <citation type="submission" date="2021-01" db="EMBL/GenBank/DDBJ databases">
        <title>Cercospora kikuchii MAFF 305040 whole genome shotgun sequence.</title>
        <authorList>
            <person name="Kashiwa T."/>
            <person name="Suzuki T."/>
        </authorList>
    </citation>
    <scope>NUCLEOTIDE SEQUENCE [LARGE SCALE GENOMIC DNA]</scope>
    <source>
        <strain evidence="1 2">MAFF 305040</strain>
    </source>
</reference>
<proteinExistence type="predicted"/>
<gene>
    <name evidence="1" type="ORF">CKM354_001018600</name>
</gene>
<keyword evidence="2" id="KW-1185">Reference proteome</keyword>
<dbReference type="OrthoDB" id="3650885at2759"/>
<name>A0A9P3FKS1_9PEZI</name>
<evidence type="ECO:0000313" key="2">
    <source>
        <dbReference type="Proteomes" id="UP000825890"/>
    </source>
</evidence>
<dbReference type="InterPro" id="IPR038883">
    <property type="entry name" value="AN11006-like"/>
</dbReference>
<dbReference type="PANTHER" id="PTHR42085">
    <property type="entry name" value="F-BOX DOMAIN-CONTAINING PROTEIN"/>
    <property type="match status" value="1"/>
</dbReference>
<organism evidence="1 2">
    <name type="scientific">Cercospora kikuchii</name>
    <dbReference type="NCBI Taxonomy" id="84275"/>
    <lineage>
        <taxon>Eukaryota</taxon>
        <taxon>Fungi</taxon>
        <taxon>Dikarya</taxon>
        <taxon>Ascomycota</taxon>
        <taxon>Pezizomycotina</taxon>
        <taxon>Dothideomycetes</taxon>
        <taxon>Dothideomycetidae</taxon>
        <taxon>Mycosphaerellales</taxon>
        <taxon>Mycosphaerellaceae</taxon>
        <taxon>Cercospora</taxon>
    </lineage>
</organism>
<protein>
    <submittedName>
        <fullName evidence="1">Uncharacterized protein</fullName>
    </submittedName>
</protein>
<dbReference type="Proteomes" id="UP000825890">
    <property type="component" value="Unassembled WGS sequence"/>
</dbReference>
<dbReference type="AlphaFoldDB" id="A0A9P3FKS1"/>
<sequence>MDNSPLGKLSAELRNEVYRLVVSAEKPLVVCKNHSAPELSAVQPALTRTCRQIREESLGMFYHANTFVMELITTMFWGDYVESDSIHQRTKEVSAWLQCTSQKHHDTIRHSKLVICKPEIEDAEYTDWRPLAQALKQCGYAREGQNQKLDAVVHNISEATDYADYEYLWRMCYTGPQIPAFIQGEKEYTRRFFSDLGLNVEADLQFLPSLHFERCGNCQGMLDLLSARVHEEQ</sequence>
<dbReference type="RefSeq" id="XP_044661572.1">
    <property type="nucleotide sequence ID" value="XM_044805637.1"/>
</dbReference>
<dbReference type="EMBL" id="BOLY01000007">
    <property type="protein sequence ID" value="GIZ47085.1"/>
    <property type="molecule type" value="Genomic_DNA"/>
</dbReference>
<dbReference type="GeneID" id="68295761"/>
<evidence type="ECO:0000313" key="1">
    <source>
        <dbReference type="EMBL" id="GIZ47085.1"/>
    </source>
</evidence>
<dbReference type="PANTHER" id="PTHR42085:SF2">
    <property type="entry name" value="F-BOX DOMAIN-CONTAINING PROTEIN"/>
    <property type="match status" value="1"/>
</dbReference>
<accession>A0A9P3FKS1</accession>